<dbReference type="EMBL" id="CP076136">
    <property type="protein sequence ID" value="QWG24978.1"/>
    <property type="molecule type" value="Genomic_DNA"/>
</dbReference>
<keyword evidence="1" id="KW-1133">Transmembrane helix</keyword>
<dbReference type="RefSeq" id="WP_215605720.1">
    <property type="nucleotide sequence ID" value="NZ_CP076136.1"/>
</dbReference>
<evidence type="ECO:0000313" key="3">
    <source>
        <dbReference type="Proteomes" id="UP000676951"/>
    </source>
</evidence>
<feature type="transmembrane region" description="Helical" evidence="1">
    <location>
        <begin position="73"/>
        <end position="94"/>
    </location>
</feature>
<keyword evidence="1" id="KW-0472">Membrane</keyword>
<reference evidence="2 3" key="1">
    <citation type="submission" date="2021-06" db="EMBL/GenBank/DDBJ databases">
        <title>Bradyrhizobium sp. S2-11-4 Genome sequencing.</title>
        <authorList>
            <person name="Jin L."/>
        </authorList>
    </citation>
    <scope>NUCLEOTIDE SEQUENCE [LARGE SCALE GENOMIC DNA]</scope>
    <source>
        <strain evidence="2 3">S2-11-4</strain>
    </source>
</reference>
<dbReference type="Proteomes" id="UP000676951">
    <property type="component" value="Chromosome"/>
</dbReference>
<keyword evidence="1" id="KW-0812">Transmembrane</keyword>
<name>A0A975P0S7_9BRAD</name>
<gene>
    <name evidence="2" type="ORF">KMZ93_08920</name>
</gene>
<evidence type="ECO:0000256" key="1">
    <source>
        <dbReference type="SAM" id="Phobius"/>
    </source>
</evidence>
<protein>
    <submittedName>
        <fullName evidence="2">Uncharacterized protein</fullName>
    </submittedName>
</protein>
<evidence type="ECO:0000313" key="2">
    <source>
        <dbReference type="EMBL" id="QWG24978.1"/>
    </source>
</evidence>
<proteinExistence type="predicted"/>
<organism evidence="2 3">
    <name type="scientific">Bradyrhizobium sediminis</name>
    <dbReference type="NCBI Taxonomy" id="2840469"/>
    <lineage>
        <taxon>Bacteria</taxon>
        <taxon>Pseudomonadati</taxon>
        <taxon>Pseudomonadota</taxon>
        <taxon>Alphaproteobacteria</taxon>
        <taxon>Hyphomicrobiales</taxon>
        <taxon>Nitrobacteraceae</taxon>
        <taxon>Bradyrhizobium</taxon>
    </lineage>
</organism>
<accession>A0A975P0S7</accession>
<dbReference type="AlphaFoldDB" id="A0A975P0S7"/>
<sequence length="100" mass="11627">MNELRGEDIKAIMVETLAEQQRLHRDDIDAVVCRTITTILTSFGIEEEDRRELRADFQHLRRWRKSVEQAQSYFFKAMITVIVTGFVGAVWLGIKVMLGK</sequence>
<keyword evidence="3" id="KW-1185">Reference proteome</keyword>